<organism evidence="1 2">
    <name type="scientific">Fusarium musae</name>
    <dbReference type="NCBI Taxonomy" id="1042133"/>
    <lineage>
        <taxon>Eukaryota</taxon>
        <taxon>Fungi</taxon>
        <taxon>Dikarya</taxon>
        <taxon>Ascomycota</taxon>
        <taxon>Pezizomycotina</taxon>
        <taxon>Sordariomycetes</taxon>
        <taxon>Hypocreomycetidae</taxon>
        <taxon>Hypocreales</taxon>
        <taxon>Nectriaceae</taxon>
        <taxon>Fusarium</taxon>
    </lineage>
</organism>
<reference evidence="1" key="1">
    <citation type="journal article" date="2021" name="Mol. Plant Microbe Interact.">
        <title>Telomere to telomere genome assembly of Fusarium musae F31, causal agent of crown rot disease of banana.</title>
        <authorList>
            <person name="Degradi L."/>
            <person name="Tava V."/>
            <person name="Kunova A."/>
            <person name="Cortesi P."/>
            <person name="Saracchi M."/>
            <person name="Pasquali M."/>
        </authorList>
    </citation>
    <scope>NUCLEOTIDE SEQUENCE</scope>
    <source>
        <strain evidence="1">F31</strain>
    </source>
</reference>
<dbReference type="RefSeq" id="XP_044687277.1">
    <property type="nucleotide sequence ID" value="XM_044819575.1"/>
</dbReference>
<evidence type="ECO:0000313" key="2">
    <source>
        <dbReference type="Proteomes" id="UP000827133"/>
    </source>
</evidence>
<dbReference type="AlphaFoldDB" id="A0A9P8DUJ3"/>
<accession>A0A9P8DUJ3</accession>
<proteinExistence type="predicted"/>
<evidence type="ECO:0000313" key="1">
    <source>
        <dbReference type="EMBL" id="KAG9508278.1"/>
    </source>
</evidence>
<dbReference type="Proteomes" id="UP000827133">
    <property type="component" value="Unassembled WGS sequence"/>
</dbReference>
<sequence>MEGYPEQESIETLLLCPAEVVETGGRVSSQDNQAYDADAVGEILNSLTYNNLRHDIRVDSRIKTELFAHQKEAVDFISKRETGTFPSKLSLWKYNSTDADDTW</sequence>
<dbReference type="GeneID" id="68309699"/>
<comment type="caution">
    <text evidence="1">The sequence shown here is derived from an EMBL/GenBank/DDBJ whole genome shotgun (WGS) entry which is preliminary data.</text>
</comment>
<dbReference type="KEGG" id="fmu:J7337_001842"/>
<name>A0A9P8DUJ3_9HYPO</name>
<gene>
    <name evidence="1" type="ORF">J7337_001842</name>
</gene>
<protein>
    <submittedName>
        <fullName evidence="1">Uncharacterized protein</fullName>
    </submittedName>
</protein>
<keyword evidence="2" id="KW-1185">Reference proteome</keyword>
<dbReference type="EMBL" id="JAHBCI010000001">
    <property type="protein sequence ID" value="KAG9508278.1"/>
    <property type="molecule type" value="Genomic_DNA"/>
</dbReference>